<evidence type="ECO:0000256" key="1">
    <source>
        <dbReference type="SAM" id="MobiDB-lite"/>
    </source>
</evidence>
<reference evidence="2 3" key="1">
    <citation type="submission" date="2019-10" db="EMBL/GenBank/DDBJ databases">
        <title>Assembly and Annotation for the nematode Trichostrongylus colubriformis.</title>
        <authorList>
            <person name="Martin J."/>
        </authorList>
    </citation>
    <scope>NUCLEOTIDE SEQUENCE [LARGE SCALE GENOMIC DNA]</scope>
    <source>
        <strain evidence="2">G859</strain>
        <tissue evidence="2">Whole worm</tissue>
    </source>
</reference>
<feature type="region of interest" description="Disordered" evidence="1">
    <location>
        <begin position="150"/>
        <end position="172"/>
    </location>
</feature>
<protein>
    <submittedName>
        <fullName evidence="2">Uncharacterized protein</fullName>
    </submittedName>
</protein>
<sequence>MNIAPIVATLPQRSTLADLAERSPITAAALTQGTDTNDFSTASSPFIAFDSSAVARETYKDGLNTSGALPVRLTLTRSAPSGPSTSPALPDVSGLDTSKRARTSTDTPIFAAFNLIMPSPLVRRTCRPAISTATIRDPDSLSLANTILDTVNSSRPRPPPETPLSSRSPSIDTMDNFMKIRLRQYQAEAVHMGPSDHPICNTSSLRYQENSRGAYIAARLASKKRPVSMTAITNVAQFADR</sequence>
<evidence type="ECO:0000313" key="3">
    <source>
        <dbReference type="Proteomes" id="UP001331761"/>
    </source>
</evidence>
<accession>A0AAN8IFZ4</accession>
<feature type="region of interest" description="Disordered" evidence="1">
    <location>
        <begin position="75"/>
        <end position="100"/>
    </location>
</feature>
<dbReference type="EMBL" id="WIXE01021346">
    <property type="protein sequence ID" value="KAK5968463.1"/>
    <property type="molecule type" value="Genomic_DNA"/>
</dbReference>
<gene>
    <name evidence="2" type="ORF">GCK32_002979</name>
</gene>
<proteinExistence type="predicted"/>
<dbReference type="AlphaFoldDB" id="A0AAN8IFZ4"/>
<dbReference type="Proteomes" id="UP001331761">
    <property type="component" value="Unassembled WGS sequence"/>
</dbReference>
<keyword evidence="3" id="KW-1185">Reference proteome</keyword>
<feature type="compositionally biased region" description="Polar residues" evidence="1">
    <location>
        <begin position="75"/>
        <end position="87"/>
    </location>
</feature>
<comment type="caution">
    <text evidence="2">The sequence shown here is derived from an EMBL/GenBank/DDBJ whole genome shotgun (WGS) entry which is preliminary data.</text>
</comment>
<evidence type="ECO:0000313" key="2">
    <source>
        <dbReference type="EMBL" id="KAK5968463.1"/>
    </source>
</evidence>
<feature type="compositionally biased region" description="Polar residues" evidence="1">
    <location>
        <begin position="163"/>
        <end position="172"/>
    </location>
</feature>
<organism evidence="2 3">
    <name type="scientific">Trichostrongylus colubriformis</name>
    <name type="common">Black scour worm</name>
    <dbReference type="NCBI Taxonomy" id="6319"/>
    <lineage>
        <taxon>Eukaryota</taxon>
        <taxon>Metazoa</taxon>
        <taxon>Ecdysozoa</taxon>
        <taxon>Nematoda</taxon>
        <taxon>Chromadorea</taxon>
        <taxon>Rhabditida</taxon>
        <taxon>Rhabditina</taxon>
        <taxon>Rhabditomorpha</taxon>
        <taxon>Strongyloidea</taxon>
        <taxon>Trichostrongylidae</taxon>
        <taxon>Trichostrongylus</taxon>
    </lineage>
</organism>
<name>A0AAN8IFZ4_TRICO</name>